<keyword evidence="4" id="KW-0030">Aminoacyl-tRNA synthetase</keyword>
<dbReference type="InterPro" id="IPR004364">
    <property type="entry name" value="Aa-tRNA-synt_II"/>
</dbReference>
<dbReference type="InterPro" id="IPR044136">
    <property type="entry name" value="Lys-tRNA-ligase_II_N"/>
</dbReference>
<dbReference type="GO" id="GO:0000049">
    <property type="term" value="F:tRNA binding"/>
    <property type="evidence" value="ECO:0007669"/>
    <property type="project" value="TreeGrafter"/>
</dbReference>
<dbReference type="InterPro" id="IPR012340">
    <property type="entry name" value="NA-bd_OB-fold"/>
</dbReference>
<evidence type="ECO:0000256" key="2">
    <source>
        <dbReference type="ARBA" id="ARBA00022741"/>
    </source>
</evidence>
<keyword evidence="2" id="KW-0547">Nucleotide-binding</keyword>
<reference evidence="8 9" key="1">
    <citation type="journal article" date="2018" name="BMC Genomics">
        <title>Comparative genome analyses reveal sequence features reflecting distinct modes of host-adaptation between dicot and monocot powdery mildew.</title>
        <authorList>
            <person name="Wu Y."/>
            <person name="Ma X."/>
            <person name="Pan Z."/>
            <person name="Kale S.D."/>
            <person name="Song Y."/>
            <person name="King H."/>
            <person name="Zhang Q."/>
            <person name="Presley C."/>
            <person name="Deng X."/>
            <person name="Wei C.I."/>
            <person name="Xiao S."/>
        </authorList>
    </citation>
    <scope>NUCLEOTIDE SEQUENCE [LARGE SCALE GENOMIC DNA]</scope>
    <source>
        <strain evidence="8">UMSG3</strain>
    </source>
</reference>
<dbReference type="GO" id="GO:0070154">
    <property type="term" value="P:mitochondrial lysyl-tRNA aminoacylation"/>
    <property type="evidence" value="ECO:0007669"/>
    <property type="project" value="TreeGrafter"/>
</dbReference>
<organism evidence="8 9">
    <name type="scientific">Golovinomyces cichoracearum</name>
    <dbReference type="NCBI Taxonomy" id="62708"/>
    <lineage>
        <taxon>Eukaryota</taxon>
        <taxon>Fungi</taxon>
        <taxon>Dikarya</taxon>
        <taxon>Ascomycota</taxon>
        <taxon>Pezizomycotina</taxon>
        <taxon>Leotiomycetes</taxon>
        <taxon>Erysiphales</taxon>
        <taxon>Erysiphaceae</taxon>
        <taxon>Golovinomyces</taxon>
    </lineage>
</organism>
<sequence length="593" mass="67437">MFRLNPLLFLRPYLHVDITINTHSYAKFAKRGIKSLDHFPHVLDGKASKRKDASENCILWESSSISQNRIKELEAKDGLHWPRIETHPRTYSIQNFRHKWEVLLPGKDANKDESVCVRGKMMACRIMGTRLIFMDLIQDGKTLQVMANLRTLSESSGVSEESFQTFYHLAQRGDYISVTGHAHRTLRGELSIYADSLPKIISPTLRSLPKTILDRALRMRNRHVDLIINRNLQQTIRMRSHVVQYLRDFLLRNGFLEVQTPIIADKATGAIARPFLTNSAYISDKIMALRVAPELWLKRLIIGGFDRVFELGPAFRNEGFDHSHNPEFTTCEFYKAFANLEQLIGITETIFSGLATSAIHLQKFSLGDLPEIDSSVLKAPFRRVEFIPAIEEALKEKLPNLESSTAQEEVSDLLLKNNNSLPESPTLPRLLDKLSSLYIEPWCTMPTLIMYPPACMAPLAKSFLDPKSNQIVSARAELYVQCHELANMYEEENSPIEQRKKFEEQKKYKDLENECNVDESYLSALEWGLPPTGGWGCGVDRLVMLLTGARRIQDVLSFGGLKNVVSLGSASENKSLRTDKEEKNASVNSNQRE</sequence>
<dbReference type="EMBL" id="MCBQ01013923">
    <property type="protein sequence ID" value="RKF63466.1"/>
    <property type="molecule type" value="Genomic_DNA"/>
</dbReference>
<dbReference type="Pfam" id="PF00152">
    <property type="entry name" value="tRNA-synt_2"/>
    <property type="match status" value="1"/>
</dbReference>
<dbReference type="FunFam" id="3.30.930.10:FF:000094">
    <property type="entry name" value="Lysine--tRNA ligase, mitochondrial"/>
    <property type="match status" value="1"/>
</dbReference>
<dbReference type="InterPro" id="IPR006195">
    <property type="entry name" value="aa-tRNA-synth_II"/>
</dbReference>
<protein>
    <recommendedName>
        <fullName evidence="5">Lysyl-tRNA synthetase</fullName>
    </recommendedName>
</protein>
<dbReference type="PROSITE" id="PS50862">
    <property type="entry name" value="AA_TRNA_LIGASE_II"/>
    <property type="match status" value="1"/>
</dbReference>
<dbReference type="SUPFAM" id="SSF55681">
    <property type="entry name" value="Class II aaRS and biotin synthetases"/>
    <property type="match status" value="1"/>
</dbReference>
<feature type="domain" description="Aminoacyl-transfer RNA synthetases class-II family profile" evidence="7">
    <location>
        <begin position="236"/>
        <end position="554"/>
    </location>
</feature>
<keyword evidence="3" id="KW-0067">ATP-binding</keyword>
<dbReference type="InterPro" id="IPR045864">
    <property type="entry name" value="aa-tRNA-synth_II/BPL/LPL"/>
</dbReference>
<evidence type="ECO:0000256" key="1">
    <source>
        <dbReference type="ARBA" id="ARBA00022598"/>
    </source>
</evidence>
<feature type="region of interest" description="Disordered" evidence="6">
    <location>
        <begin position="572"/>
        <end position="593"/>
    </location>
</feature>
<evidence type="ECO:0000256" key="6">
    <source>
        <dbReference type="SAM" id="MobiDB-lite"/>
    </source>
</evidence>
<proteinExistence type="predicted"/>
<keyword evidence="1 8" id="KW-0436">Ligase</keyword>
<evidence type="ECO:0000259" key="7">
    <source>
        <dbReference type="PROSITE" id="PS50862"/>
    </source>
</evidence>
<dbReference type="CDD" id="cd04322">
    <property type="entry name" value="LysRS_N"/>
    <property type="match status" value="1"/>
</dbReference>
<dbReference type="PRINTS" id="PR00982">
    <property type="entry name" value="TRNASYNTHLYS"/>
</dbReference>
<dbReference type="InterPro" id="IPR018149">
    <property type="entry name" value="Lys-tRNA-synth_II_C"/>
</dbReference>
<dbReference type="GO" id="GO:0005524">
    <property type="term" value="F:ATP binding"/>
    <property type="evidence" value="ECO:0007669"/>
    <property type="project" value="UniProtKB-KW"/>
</dbReference>
<dbReference type="PANTHER" id="PTHR42918:SF5">
    <property type="entry name" value="LYSINE--TRNA LIGASE, MITOCHONDRIAL"/>
    <property type="match status" value="1"/>
</dbReference>
<name>A0A420I1E3_9PEZI</name>
<keyword evidence="9" id="KW-1185">Reference proteome</keyword>
<dbReference type="Proteomes" id="UP000283383">
    <property type="component" value="Unassembled WGS sequence"/>
</dbReference>
<dbReference type="AlphaFoldDB" id="A0A420I1E3"/>
<feature type="compositionally biased region" description="Basic and acidic residues" evidence="6">
    <location>
        <begin position="574"/>
        <end position="584"/>
    </location>
</feature>
<evidence type="ECO:0000313" key="9">
    <source>
        <dbReference type="Proteomes" id="UP000283383"/>
    </source>
</evidence>
<dbReference type="GO" id="GO:0004824">
    <property type="term" value="F:lysine-tRNA ligase activity"/>
    <property type="evidence" value="ECO:0007669"/>
    <property type="project" value="InterPro"/>
</dbReference>
<accession>A0A420I1E3</accession>
<evidence type="ECO:0000256" key="5">
    <source>
        <dbReference type="ARBA" id="ARBA00030563"/>
    </source>
</evidence>
<dbReference type="PANTHER" id="PTHR42918">
    <property type="entry name" value="LYSYL-TRNA SYNTHETASE"/>
    <property type="match status" value="1"/>
</dbReference>
<comment type="caution">
    <text evidence="8">The sequence shown here is derived from an EMBL/GenBank/DDBJ whole genome shotgun (WGS) entry which is preliminary data.</text>
</comment>
<dbReference type="STRING" id="62708.A0A420I1E3"/>
<evidence type="ECO:0000313" key="8">
    <source>
        <dbReference type="EMBL" id="RKF63466.1"/>
    </source>
</evidence>
<evidence type="ECO:0000256" key="4">
    <source>
        <dbReference type="ARBA" id="ARBA00023146"/>
    </source>
</evidence>
<gene>
    <name evidence="8" type="ORF">GcM3_139001</name>
</gene>
<dbReference type="SUPFAM" id="SSF50249">
    <property type="entry name" value="Nucleic acid-binding proteins"/>
    <property type="match status" value="1"/>
</dbReference>
<evidence type="ECO:0000256" key="3">
    <source>
        <dbReference type="ARBA" id="ARBA00022840"/>
    </source>
</evidence>
<dbReference type="Gene3D" id="3.30.930.10">
    <property type="entry name" value="Bira Bifunctional Protein, Domain 2"/>
    <property type="match status" value="1"/>
</dbReference>
<dbReference type="Gene3D" id="2.40.50.140">
    <property type="entry name" value="Nucleic acid-binding proteins"/>
    <property type="match status" value="1"/>
</dbReference>
<dbReference type="GO" id="GO:0005739">
    <property type="term" value="C:mitochondrion"/>
    <property type="evidence" value="ECO:0007669"/>
    <property type="project" value="TreeGrafter"/>
</dbReference>